<dbReference type="InterPro" id="IPR000163">
    <property type="entry name" value="Prohibitin"/>
</dbReference>
<dbReference type="GO" id="GO:0016020">
    <property type="term" value="C:membrane"/>
    <property type="evidence" value="ECO:0007669"/>
    <property type="project" value="InterPro"/>
</dbReference>
<evidence type="ECO:0000256" key="2">
    <source>
        <dbReference type="SAM" id="Phobius"/>
    </source>
</evidence>
<name>A0A0F9KJL7_9ZZZZ</name>
<dbReference type="Pfam" id="PF01145">
    <property type="entry name" value="Band_7"/>
    <property type="match status" value="1"/>
</dbReference>
<dbReference type="Gene3D" id="3.30.479.30">
    <property type="entry name" value="Band 7 domain"/>
    <property type="match status" value="1"/>
</dbReference>
<feature type="transmembrane region" description="Helical" evidence="2">
    <location>
        <begin position="26"/>
        <end position="44"/>
    </location>
</feature>
<reference evidence="4" key="1">
    <citation type="journal article" date="2015" name="Nature">
        <title>Complex archaea that bridge the gap between prokaryotes and eukaryotes.</title>
        <authorList>
            <person name="Spang A."/>
            <person name="Saw J.H."/>
            <person name="Jorgensen S.L."/>
            <person name="Zaremba-Niedzwiedzka K."/>
            <person name="Martijn J."/>
            <person name="Lind A.E."/>
            <person name="van Eijk R."/>
            <person name="Schleper C."/>
            <person name="Guy L."/>
            <person name="Ettema T.J."/>
        </authorList>
    </citation>
    <scope>NUCLEOTIDE SEQUENCE</scope>
</reference>
<keyword evidence="1" id="KW-0175">Coiled coil</keyword>
<feature type="coiled-coil region" evidence="1">
    <location>
        <begin position="210"/>
        <end position="237"/>
    </location>
</feature>
<sequence length="287" mass="32862">MAARSSWEGYGETEISPKFLAKVMKYSILSIFVLVLLFSTFYTVSAGERGVLLTFGKPSLESVNEGLHIKFPFAQKVKKLEVRITKIETDADSASKDLQDIQTKVALNYHLSPEEVPLLYQRIGLKFQERIIDPAIQEAVKAVTARFTAEELITRRPEVRTEIQESLRIRLAKSYIIVDDFNIVNFQFSEEFDKAVEQKVTAEQLKLKAERDLERIIIEKQQAITRAEAEAEALRLQKQEITPDLIRLREIEVQRLAVEKWDGILPKVTGDSIPFIDITRIDQPLTI</sequence>
<dbReference type="InterPro" id="IPR036013">
    <property type="entry name" value="Band_7/SPFH_dom_sf"/>
</dbReference>
<dbReference type="CDD" id="cd03401">
    <property type="entry name" value="SPFH_prohibitin"/>
    <property type="match status" value="1"/>
</dbReference>
<comment type="caution">
    <text evidence="4">The sequence shown here is derived from an EMBL/GenBank/DDBJ whole genome shotgun (WGS) entry which is preliminary data.</text>
</comment>
<dbReference type="EMBL" id="LAZR01009062">
    <property type="protein sequence ID" value="KKM74921.1"/>
    <property type="molecule type" value="Genomic_DNA"/>
</dbReference>
<keyword evidence="2" id="KW-0472">Membrane</keyword>
<keyword evidence="2" id="KW-0812">Transmembrane</keyword>
<evidence type="ECO:0000256" key="1">
    <source>
        <dbReference type="SAM" id="Coils"/>
    </source>
</evidence>
<evidence type="ECO:0000313" key="4">
    <source>
        <dbReference type="EMBL" id="KKM74921.1"/>
    </source>
</evidence>
<dbReference type="PRINTS" id="PR00679">
    <property type="entry name" value="PROHIBITIN"/>
</dbReference>
<accession>A0A0F9KJL7</accession>
<dbReference type="SUPFAM" id="SSF117892">
    <property type="entry name" value="Band 7/SPFH domain"/>
    <property type="match status" value="1"/>
</dbReference>
<proteinExistence type="predicted"/>
<keyword evidence="2" id="KW-1133">Transmembrane helix</keyword>
<dbReference type="InterPro" id="IPR001107">
    <property type="entry name" value="Band_7"/>
</dbReference>
<feature type="coiled-coil region" evidence="1">
    <location>
        <begin position="77"/>
        <end position="104"/>
    </location>
</feature>
<dbReference type="PANTHER" id="PTHR23222">
    <property type="entry name" value="PROHIBITIN"/>
    <property type="match status" value="1"/>
</dbReference>
<evidence type="ECO:0000259" key="3">
    <source>
        <dbReference type="SMART" id="SM00244"/>
    </source>
</evidence>
<dbReference type="AlphaFoldDB" id="A0A0F9KJL7"/>
<gene>
    <name evidence="4" type="ORF">LCGC14_1395520</name>
</gene>
<dbReference type="SMART" id="SM00244">
    <property type="entry name" value="PHB"/>
    <property type="match status" value="1"/>
</dbReference>
<dbReference type="PANTHER" id="PTHR23222:SF0">
    <property type="entry name" value="PROHIBITIN 1"/>
    <property type="match status" value="1"/>
</dbReference>
<protein>
    <recommendedName>
        <fullName evidence="3">Band 7 domain-containing protein</fullName>
    </recommendedName>
</protein>
<organism evidence="4">
    <name type="scientific">marine sediment metagenome</name>
    <dbReference type="NCBI Taxonomy" id="412755"/>
    <lineage>
        <taxon>unclassified sequences</taxon>
        <taxon>metagenomes</taxon>
        <taxon>ecological metagenomes</taxon>
    </lineage>
</organism>
<feature type="domain" description="Band 7" evidence="3">
    <location>
        <begin position="39"/>
        <end position="200"/>
    </location>
</feature>